<evidence type="ECO:0000256" key="1">
    <source>
        <dbReference type="SAM" id="MobiDB-lite"/>
    </source>
</evidence>
<accession>A0A820FEE5</accession>
<reference evidence="2" key="1">
    <citation type="submission" date="2021-02" db="EMBL/GenBank/DDBJ databases">
        <authorList>
            <person name="Nowell W R."/>
        </authorList>
    </citation>
    <scope>NUCLEOTIDE SEQUENCE</scope>
</reference>
<organism evidence="2 3">
    <name type="scientific">Rotaria sordida</name>
    <dbReference type="NCBI Taxonomy" id="392033"/>
    <lineage>
        <taxon>Eukaryota</taxon>
        <taxon>Metazoa</taxon>
        <taxon>Spiralia</taxon>
        <taxon>Gnathifera</taxon>
        <taxon>Rotifera</taxon>
        <taxon>Eurotatoria</taxon>
        <taxon>Bdelloidea</taxon>
        <taxon>Philodinida</taxon>
        <taxon>Philodinidae</taxon>
        <taxon>Rotaria</taxon>
    </lineage>
</organism>
<comment type="caution">
    <text evidence="2">The sequence shown here is derived from an EMBL/GenBank/DDBJ whole genome shotgun (WGS) entry which is preliminary data.</text>
</comment>
<dbReference type="AlphaFoldDB" id="A0A820FEE5"/>
<dbReference type="Proteomes" id="UP000663874">
    <property type="component" value="Unassembled WGS sequence"/>
</dbReference>
<dbReference type="EMBL" id="CAJOBE010024009">
    <property type="protein sequence ID" value="CAF4260414.1"/>
    <property type="molecule type" value="Genomic_DNA"/>
</dbReference>
<feature type="region of interest" description="Disordered" evidence="1">
    <location>
        <begin position="1"/>
        <end position="66"/>
    </location>
</feature>
<evidence type="ECO:0000313" key="3">
    <source>
        <dbReference type="Proteomes" id="UP000663874"/>
    </source>
</evidence>
<evidence type="ECO:0000313" key="2">
    <source>
        <dbReference type="EMBL" id="CAF4260414.1"/>
    </source>
</evidence>
<feature type="compositionally biased region" description="Polar residues" evidence="1">
    <location>
        <begin position="1"/>
        <end position="23"/>
    </location>
</feature>
<protein>
    <submittedName>
        <fullName evidence="2">Uncharacterized protein</fullName>
    </submittedName>
</protein>
<gene>
    <name evidence="2" type="ORF">FNK824_LOCUS39043</name>
</gene>
<feature type="compositionally biased region" description="Basic and acidic residues" evidence="1">
    <location>
        <begin position="51"/>
        <end position="66"/>
    </location>
</feature>
<proteinExistence type="predicted"/>
<feature type="non-terminal residue" evidence="2">
    <location>
        <position position="1"/>
    </location>
</feature>
<sequence>MSQVPTLSASKKTHTSPQSTVATSKPIPPVENMTPSLVKVSAPTSSPPQYHNHELERIIADNKDSS</sequence>
<name>A0A820FEE5_9BILA</name>